<dbReference type="Proteomes" id="UP000620633">
    <property type="component" value="Unassembled WGS sequence"/>
</dbReference>
<organism evidence="3 4">
    <name type="scientific">Deinococcus knuensis</name>
    <dbReference type="NCBI Taxonomy" id="1837380"/>
    <lineage>
        <taxon>Bacteria</taxon>
        <taxon>Thermotogati</taxon>
        <taxon>Deinococcota</taxon>
        <taxon>Deinococci</taxon>
        <taxon>Deinococcales</taxon>
        <taxon>Deinococcaceae</taxon>
        <taxon>Deinococcus</taxon>
    </lineage>
</organism>
<evidence type="ECO:0000313" key="4">
    <source>
        <dbReference type="Proteomes" id="UP000620633"/>
    </source>
</evidence>
<evidence type="ECO:0000313" key="3">
    <source>
        <dbReference type="EMBL" id="GGS26626.1"/>
    </source>
</evidence>
<name>A0ABQ2SHR9_9DEIO</name>
<keyword evidence="4" id="KW-1185">Reference proteome</keyword>
<protein>
    <submittedName>
        <fullName evidence="3">Uncharacterized protein</fullName>
    </submittedName>
</protein>
<evidence type="ECO:0000256" key="2">
    <source>
        <dbReference type="SAM" id="SignalP"/>
    </source>
</evidence>
<dbReference type="EMBL" id="BMQO01000006">
    <property type="protein sequence ID" value="GGS26626.1"/>
    <property type="molecule type" value="Genomic_DNA"/>
</dbReference>
<feature type="chain" id="PRO_5046105351" evidence="2">
    <location>
        <begin position="25"/>
        <end position="190"/>
    </location>
</feature>
<feature type="signal peptide" evidence="2">
    <location>
        <begin position="1"/>
        <end position="24"/>
    </location>
</feature>
<keyword evidence="2" id="KW-0732">Signal</keyword>
<gene>
    <name evidence="3" type="ORF">GCM10008961_17550</name>
</gene>
<comment type="caution">
    <text evidence="3">The sequence shown here is derived from an EMBL/GenBank/DDBJ whole genome shotgun (WGS) entry which is preliminary data.</text>
</comment>
<sequence length="190" mass="19012">MMTTLRAWRGAILAGCLLFAGAGAHQPLFNPGSGTLESAFRVPQPSVSKVITVQGRAGGRDWYALTTGAGFRLDVAVFVSSACDATYRPRLWLVGPGVPVGAGQPDFVPDGWGAVGVSGPYWRGGVARADAGADAGGRDALSGGGARCAGRVVVHLPGGRGGAGRHARGPRGAGSLRALRGLSGGVPGSP</sequence>
<proteinExistence type="predicted"/>
<evidence type="ECO:0000256" key="1">
    <source>
        <dbReference type="SAM" id="MobiDB-lite"/>
    </source>
</evidence>
<reference evidence="4" key="1">
    <citation type="journal article" date="2019" name="Int. J. Syst. Evol. Microbiol.">
        <title>The Global Catalogue of Microorganisms (GCM) 10K type strain sequencing project: providing services to taxonomists for standard genome sequencing and annotation.</title>
        <authorList>
            <consortium name="The Broad Institute Genomics Platform"/>
            <consortium name="The Broad Institute Genome Sequencing Center for Infectious Disease"/>
            <person name="Wu L."/>
            <person name="Ma J."/>
        </authorList>
    </citation>
    <scope>NUCLEOTIDE SEQUENCE [LARGE SCALE GENOMIC DNA]</scope>
    <source>
        <strain evidence="4">JCM 31406</strain>
    </source>
</reference>
<accession>A0ABQ2SHR9</accession>
<feature type="region of interest" description="Disordered" evidence="1">
    <location>
        <begin position="159"/>
        <end position="190"/>
    </location>
</feature>